<dbReference type="GO" id="GO:0016491">
    <property type="term" value="F:oxidoreductase activity"/>
    <property type="evidence" value="ECO:0007669"/>
    <property type="project" value="UniProtKB-KW"/>
</dbReference>
<evidence type="ECO:0000256" key="1">
    <source>
        <dbReference type="ARBA" id="ARBA00007905"/>
    </source>
</evidence>
<evidence type="ECO:0000256" key="4">
    <source>
        <dbReference type="PIRSR" id="PIRSR000097-1"/>
    </source>
</evidence>
<dbReference type="Pfam" id="PF00248">
    <property type="entry name" value="Aldo_ket_red"/>
    <property type="match status" value="1"/>
</dbReference>
<dbReference type="OMA" id="CYGTEVA"/>
<evidence type="ECO:0000256" key="5">
    <source>
        <dbReference type="PIRSR" id="PIRSR000097-2"/>
    </source>
</evidence>
<dbReference type="HOGENOM" id="CLU_023205_0_0_1"/>
<dbReference type="SUPFAM" id="SSF51430">
    <property type="entry name" value="NAD(P)-linked oxidoreductase"/>
    <property type="match status" value="1"/>
</dbReference>
<dbReference type="InterPro" id="IPR020471">
    <property type="entry name" value="AKR"/>
</dbReference>
<evidence type="ECO:0000256" key="3">
    <source>
        <dbReference type="ARBA" id="ARBA00023002"/>
    </source>
</evidence>
<dbReference type="PROSITE" id="PS00798">
    <property type="entry name" value="ALDOKETO_REDUCTASE_1"/>
    <property type="match status" value="1"/>
</dbReference>
<feature type="active site" description="Proton donor" evidence="4">
    <location>
        <position position="54"/>
    </location>
</feature>
<dbReference type="EMBL" id="KB203918">
    <property type="protein sequence ID" value="ESO82377.1"/>
    <property type="molecule type" value="Genomic_DNA"/>
</dbReference>
<proteinExistence type="inferred from homology"/>
<feature type="site" description="Lowers pKa of active site Tyr" evidence="6">
    <location>
        <position position="83"/>
    </location>
</feature>
<sequence length="319" mass="36452">MPVKQGFQLPSGDIFPSVGFGTWTVWSAEKGVIHKAVKEAITVGYRHIDCAYVYQNQDEVGQAIKDKIEDGTVKREDLFIVTKVWNTAHRRGAVKEQLQKSLKQLELTYVDLYLVHYPISFKEGDDIFPKDDDGNLIFEHYDIVDTWKGMEDCVDSDLARNIGISNFNHLQIGRIIDAARIQPCVIQLEVNPTIANTKLVDFCKQKNIVVTAYAPLGNPNRSWKESKDPTILADPVLNEIALSKGKSVAQVVLRFLLQRDLVVIPKSANADRIKENFQLFNFELNEAEMKKIWSLDKNFRVYTKPIAVDHPEYPFHIEY</sequence>
<comment type="similarity">
    <text evidence="1">Belongs to the aldo/keto reductase family.</text>
</comment>
<keyword evidence="2" id="KW-0521">NADP</keyword>
<dbReference type="RefSeq" id="XP_009066884.1">
    <property type="nucleotide sequence ID" value="XM_009068636.1"/>
</dbReference>
<accession>V3ZE99</accession>
<keyword evidence="3" id="KW-0560">Oxidoreductase</keyword>
<dbReference type="FunFam" id="3.20.20.100:FF:000006">
    <property type="entry name" value="Aldo-keto reductase family 1 member A1"/>
    <property type="match status" value="1"/>
</dbReference>
<feature type="binding site" evidence="5">
    <location>
        <position position="116"/>
    </location>
    <ligand>
        <name>substrate</name>
    </ligand>
</feature>
<dbReference type="InterPro" id="IPR036812">
    <property type="entry name" value="NAD(P)_OxRdtase_dom_sf"/>
</dbReference>
<reference evidence="8 9" key="1">
    <citation type="journal article" date="2013" name="Nature">
        <title>Insights into bilaterian evolution from three spiralian genomes.</title>
        <authorList>
            <person name="Simakov O."/>
            <person name="Marletaz F."/>
            <person name="Cho S.J."/>
            <person name="Edsinger-Gonzales E."/>
            <person name="Havlak P."/>
            <person name="Hellsten U."/>
            <person name="Kuo D.H."/>
            <person name="Larsson T."/>
            <person name="Lv J."/>
            <person name="Arendt D."/>
            <person name="Savage R."/>
            <person name="Osoegawa K."/>
            <person name="de Jong P."/>
            <person name="Grimwood J."/>
            <person name="Chapman J.A."/>
            <person name="Shapiro H."/>
            <person name="Aerts A."/>
            <person name="Otillar R.P."/>
            <person name="Terry A.Y."/>
            <person name="Boore J.L."/>
            <person name="Grigoriev I.V."/>
            <person name="Lindberg D.R."/>
            <person name="Seaver E.C."/>
            <person name="Weisblat D.A."/>
            <person name="Putnam N.H."/>
            <person name="Rokhsar D.S."/>
        </authorList>
    </citation>
    <scope>NUCLEOTIDE SEQUENCE [LARGE SCALE GENOMIC DNA]</scope>
</reference>
<evidence type="ECO:0000313" key="8">
    <source>
        <dbReference type="EMBL" id="ESO82377.1"/>
    </source>
</evidence>
<dbReference type="PIRSF" id="PIRSF000097">
    <property type="entry name" value="AKR"/>
    <property type="match status" value="1"/>
</dbReference>
<gene>
    <name evidence="8" type="ORF">LOTGIDRAFT_207435</name>
</gene>
<dbReference type="PRINTS" id="PR00069">
    <property type="entry name" value="ALDKETRDTASE"/>
</dbReference>
<evidence type="ECO:0000259" key="7">
    <source>
        <dbReference type="Pfam" id="PF00248"/>
    </source>
</evidence>
<dbReference type="InterPro" id="IPR018170">
    <property type="entry name" value="Aldo/ket_reductase_CS"/>
</dbReference>
<evidence type="ECO:0000313" key="9">
    <source>
        <dbReference type="Proteomes" id="UP000030746"/>
    </source>
</evidence>
<dbReference type="InterPro" id="IPR023210">
    <property type="entry name" value="NADP_OxRdtase_dom"/>
</dbReference>
<dbReference type="OrthoDB" id="416253at2759"/>
<evidence type="ECO:0000256" key="6">
    <source>
        <dbReference type="PIRSR" id="PIRSR000097-3"/>
    </source>
</evidence>
<evidence type="ECO:0000256" key="2">
    <source>
        <dbReference type="ARBA" id="ARBA00022857"/>
    </source>
</evidence>
<dbReference type="CTD" id="20245990"/>
<feature type="domain" description="NADP-dependent oxidoreductase" evidence="7">
    <location>
        <begin position="18"/>
        <end position="296"/>
    </location>
</feature>
<dbReference type="PANTHER" id="PTHR11732">
    <property type="entry name" value="ALDO/KETO REDUCTASE"/>
    <property type="match status" value="1"/>
</dbReference>
<dbReference type="GeneID" id="20245990"/>
<name>V3ZE99_LOTGI</name>
<protein>
    <recommendedName>
        <fullName evidence="7">NADP-dependent oxidoreductase domain-containing protein</fullName>
    </recommendedName>
</protein>
<dbReference type="KEGG" id="lgi:LOTGIDRAFT_207435"/>
<dbReference type="Proteomes" id="UP000030746">
    <property type="component" value="Unassembled WGS sequence"/>
</dbReference>
<dbReference type="Gene3D" id="3.20.20.100">
    <property type="entry name" value="NADP-dependent oxidoreductase domain"/>
    <property type="match status" value="1"/>
</dbReference>
<organism evidence="8 9">
    <name type="scientific">Lottia gigantea</name>
    <name type="common">Giant owl limpet</name>
    <dbReference type="NCBI Taxonomy" id="225164"/>
    <lineage>
        <taxon>Eukaryota</taxon>
        <taxon>Metazoa</taxon>
        <taxon>Spiralia</taxon>
        <taxon>Lophotrochozoa</taxon>
        <taxon>Mollusca</taxon>
        <taxon>Gastropoda</taxon>
        <taxon>Patellogastropoda</taxon>
        <taxon>Lottioidea</taxon>
        <taxon>Lottiidae</taxon>
        <taxon>Lottia</taxon>
    </lineage>
</organism>
<dbReference type="PROSITE" id="PS00062">
    <property type="entry name" value="ALDOKETO_REDUCTASE_2"/>
    <property type="match status" value="1"/>
</dbReference>
<dbReference type="PROSITE" id="PS00063">
    <property type="entry name" value="ALDOKETO_REDUCTASE_3"/>
    <property type="match status" value="1"/>
</dbReference>
<keyword evidence="9" id="KW-1185">Reference proteome</keyword>
<dbReference type="AlphaFoldDB" id="V3ZE99"/>